<protein>
    <recommendedName>
        <fullName evidence="3">Adenylosuccinate lyase PurB C-terminal domain-containing protein</fullName>
    </recommendedName>
</protein>
<comment type="pathway">
    <text evidence="2">Purine metabolism; AMP biosynthesis via de novo pathway; AMP from IMP: step 2/2.</text>
</comment>
<dbReference type="PANTHER" id="PTHR43411">
    <property type="entry name" value="ADENYLOSUCCINATE LYASE"/>
    <property type="match status" value="1"/>
</dbReference>
<accession>A0A0F9N402</accession>
<dbReference type="Pfam" id="PF08328">
    <property type="entry name" value="ASL_C"/>
    <property type="match status" value="1"/>
</dbReference>
<dbReference type="InterPro" id="IPR008948">
    <property type="entry name" value="L-Aspartase-like"/>
</dbReference>
<reference evidence="4" key="1">
    <citation type="journal article" date="2015" name="Nature">
        <title>Complex archaea that bridge the gap between prokaryotes and eukaryotes.</title>
        <authorList>
            <person name="Spang A."/>
            <person name="Saw J.H."/>
            <person name="Jorgensen S.L."/>
            <person name="Zaremba-Niedzwiedzka K."/>
            <person name="Martijn J."/>
            <person name="Lind A.E."/>
            <person name="van Eijk R."/>
            <person name="Schleper C."/>
            <person name="Guy L."/>
            <person name="Ettema T.J."/>
        </authorList>
    </citation>
    <scope>NUCLEOTIDE SEQUENCE</scope>
</reference>
<dbReference type="EMBL" id="LAZR01004684">
    <property type="protein sequence ID" value="KKN06507.1"/>
    <property type="molecule type" value="Genomic_DNA"/>
</dbReference>
<evidence type="ECO:0000259" key="3">
    <source>
        <dbReference type="Pfam" id="PF08328"/>
    </source>
</evidence>
<dbReference type="GO" id="GO:0004018">
    <property type="term" value="F:N6-(1,2-dicarboxyethyl)AMP AMP-lyase (fumarate-forming) activity"/>
    <property type="evidence" value="ECO:0007669"/>
    <property type="project" value="InterPro"/>
</dbReference>
<feature type="domain" description="Adenylosuccinate lyase PurB C-terminal" evidence="3">
    <location>
        <begin position="4"/>
        <end position="78"/>
    </location>
</feature>
<comment type="caution">
    <text evidence="4">The sequence shown here is derived from an EMBL/GenBank/DDBJ whole genome shotgun (WGS) entry which is preliminary data.</text>
</comment>
<comment type="pathway">
    <text evidence="1">Purine metabolism; IMP biosynthesis via de novo pathway; 5-amino-1-(5-phospho-D-ribosyl)imidazole-4-carboxamide from 5-amino-1-(5-phospho-D-ribosyl)imidazole-4-carboxylate: step 2/2.</text>
</comment>
<dbReference type="GO" id="GO:0006188">
    <property type="term" value="P:IMP biosynthetic process"/>
    <property type="evidence" value="ECO:0007669"/>
    <property type="project" value="InterPro"/>
</dbReference>
<evidence type="ECO:0000256" key="1">
    <source>
        <dbReference type="ARBA" id="ARBA00004706"/>
    </source>
</evidence>
<dbReference type="AlphaFoldDB" id="A0A0F9N402"/>
<dbReference type="Gene3D" id="1.10.40.30">
    <property type="entry name" value="Fumarase/aspartase (C-terminal domain)"/>
    <property type="match status" value="1"/>
</dbReference>
<feature type="non-terminal residue" evidence="4">
    <location>
        <position position="1"/>
    </location>
</feature>
<dbReference type="SUPFAM" id="SSF48557">
    <property type="entry name" value="L-aspartase-like"/>
    <property type="match status" value="1"/>
</dbReference>
<dbReference type="FunFam" id="1.10.40.30:FF:000004">
    <property type="entry name" value="Adenylosuccinate lyase"/>
    <property type="match status" value="1"/>
</dbReference>
<name>A0A0F9N402_9ZZZZ</name>
<proteinExistence type="predicted"/>
<evidence type="ECO:0000256" key="2">
    <source>
        <dbReference type="ARBA" id="ARBA00004734"/>
    </source>
</evidence>
<dbReference type="PANTHER" id="PTHR43411:SF1">
    <property type="entry name" value="ADENYLOSUCCINATE LYASE"/>
    <property type="match status" value="1"/>
</dbReference>
<gene>
    <name evidence="4" type="ORF">LCGC14_1076660</name>
</gene>
<organism evidence="4">
    <name type="scientific">marine sediment metagenome</name>
    <dbReference type="NCBI Taxonomy" id="412755"/>
    <lineage>
        <taxon>unclassified sequences</taxon>
        <taxon>metagenomes</taxon>
        <taxon>ecological metagenomes</taxon>
    </lineage>
</organism>
<dbReference type="InterPro" id="IPR013539">
    <property type="entry name" value="PurB_C"/>
</dbReference>
<dbReference type="InterPro" id="IPR047136">
    <property type="entry name" value="PurB_bact"/>
</dbReference>
<sequence>DPSPEAMAADLDANWELLAEPIQTVMRRYGIENPYEKLKDLTRGQRVNKTIMQEFIDGLDMPQEAKDKLKQLTPATYIGNAIEQAKNG</sequence>
<evidence type="ECO:0000313" key="4">
    <source>
        <dbReference type="EMBL" id="KKN06507.1"/>
    </source>
</evidence>